<proteinExistence type="predicted"/>
<dbReference type="Proteomes" id="UP000077684">
    <property type="component" value="Unassembled WGS sequence"/>
</dbReference>
<feature type="compositionally biased region" description="Acidic residues" evidence="1">
    <location>
        <begin position="131"/>
        <end position="146"/>
    </location>
</feature>
<evidence type="ECO:0000313" key="3">
    <source>
        <dbReference type="EMBL" id="KAE8255416.1"/>
    </source>
</evidence>
<feature type="compositionally biased region" description="Acidic residues" evidence="1">
    <location>
        <begin position="501"/>
        <end position="512"/>
    </location>
</feature>
<feature type="compositionally biased region" description="Basic and acidic residues" evidence="1">
    <location>
        <begin position="383"/>
        <end position="392"/>
    </location>
</feature>
<feature type="compositionally biased region" description="Polar residues" evidence="1">
    <location>
        <begin position="117"/>
        <end position="129"/>
    </location>
</feature>
<feature type="compositionally biased region" description="Low complexity" evidence="1">
    <location>
        <begin position="229"/>
        <end position="239"/>
    </location>
</feature>
<keyword evidence="4" id="KW-1185">Reference proteome</keyword>
<feature type="region of interest" description="Disordered" evidence="1">
    <location>
        <begin position="351"/>
        <end position="433"/>
    </location>
</feature>
<dbReference type="SUPFAM" id="SSF55729">
    <property type="entry name" value="Acyl-CoA N-acyltransferases (Nat)"/>
    <property type="match status" value="1"/>
</dbReference>
<feature type="region of interest" description="Disordered" evidence="1">
    <location>
        <begin position="105"/>
        <end position="151"/>
    </location>
</feature>
<protein>
    <recommendedName>
        <fullName evidence="2">N-acetyltransferase domain-containing protein</fullName>
    </recommendedName>
</protein>
<name>A0A8X7N096_9BASI</name>
<dbReference type="PROSITE" id="PS51186">
    <property type="entry name" value="GNAT"/>
    <property type="match status" value="1"/>
</dbReference>
<feature type="region of interest" description="Disordered" evidence="1">
    <location>
        <begin position="590"/>
        <end position="761"/>
    </location>
</feature>
<dbReference type="GO" id="GO:0016747">
    <property type="term" value="F:acyltransferase activity, transferring groups other than amino-acyl groups"/>
    <property type="evidence" value="ECO:0007669"/>
    <property type="project" value="InterPro"/>
</dbReference>
<feature type="compositionally biased region" description="Basic and acidic residues" evidence="1">
    <location>
        <begin position="638"/>
        <end position="648"/>
    </location>
</feature>
<feature type="region of interest" description="Disordered" evidence="1">
    <location>
        <begin position="165"/>
        <end position="193"/>
    </location>
</feature>
<feature type="region of interest" description="Disordered" evidence="1">
    <location>
        <begin position="222"/>
        <end position="244"/>
    </location>
</feature>
<feature type="region of interest" description="Disordered" evidence="1">
    <location>
        <begin position="1"/>
        <end position="65"/>
    </location>
</feature>
<evidence type="ECO:0000256" key="1">
    <source>
        <dbReference type="SAM" id="MobiDB-lite"/>
    </source>
</evidence>
<feature type="compositionally biased region" description="Low complexity" evidence="1">
    <location>
        <begin position="714"/>
        <end position="733"/>
    </location>
</feature>
<feature type="compositionally biased region" description="Acidic residues" evidence="1">
    <location>
        <begin position="351"/>
        <end position="382"/>
    </location>
</feature>
<dbReference type="InterPro" id="IPR016181">
    <property type="entry name" value="Acyl_CoA_acyltransferase"/>
</dbReference>
<feature type="compositionally biased region" description="Basic residues" evidence="1">
    <location>
        <begin position="184"/>
        <end position="193"/>
    </location>
</feature>
<reference evidence="3" key="1">
    <citation type="submission" date="2016-04" db="EMBL/GenBank/DDBJ databases">
        <authorList>
            <person name="Nguyen H.D."/>
            <person name="Samba Siva P."/>
            <person name="Cullis J."/>
            <person name="Levesque C.A."/>
            <person name="Hambleton S."/>
        </authorList>
    </citation>
    <scope>NUCLEOTIDE SEQUENCE</scope>
    <source>
        <strain evidence="3">DAOMC 236426</strain>
    </source>
</reference>
<evidence type="ECO:0000259" key="2">
    <source>
        <dbReference type="PROSITE" id="PS51186"/>
    </source>
</evidence>
<sequence>MRSTPPALDNEPSPKRAKTAAASTMIWLSMAPETDPAALPIQDHGTAPNEQDEREQHQRKSAFVGVGAPDMLIPFNMRSRTASAGASSGGSPSLNLGRSIASLRMSSSSTASPAINGLSQQGTFVNHQDQQGDEDEEEEDESDEEPCCTPDHALANDAMVLLASSSTSTSSFRDTSVGLPPQSTHHHHHHHHCNNVGTSAVKLVKTPAATSSGRRVDYFTAATTTTEPSSDSNSTITSSRATSPPDFDFRNTFAPLAFNRGAGGLNSSSCAAASTASASKINGGGGIEFAGRQWSGKTAHAVELEMEALGDRAIMSFAPDASYLASRLEMLRKNLEGSGWERRPNWVHWEDEEDQKEEQEMETEDVEEEQEEVAEKEDETLTTDDKPTETKTKSPTGPVRLRPHPTTASPKPKPHHHHHQKHAPRSEFSLPPAPATSLIDAEYARATRALPSVSNIEGASLSAAERSRIARASFLPAPAAAGAKAESRSRSRMREGVTVADVDEEGEEEEVEPQMPPPLEPAVRAAALDARLEIRQLKRDDVVQVRELHCFHGDGNKSPGRETYTMSAGFLLRLLVDEKHVAVVAVKRPIPAPESPLPSDLDLANSIHSRFSPSPMGASSPSRTLNRERVGSSLARTVKPDGRGEMYEVARSSSSMEAEAEDDDEEEEGEEEGEDIRSDAGSGSSSPSSFSSSADEVSPRTEFTRATSLSDRGAQQQQRQATTTATTATTTTRMPPRAEDRSNLPAHGRTLPPSVLPQSDSTFYERDADKPFLAGPLPVAPPLAVRVMAAPPPGHRLRSFAMLEGAENVVGVATAQLTTTEPLANELWPGIDFDDTSARGAAVEQAHVLTLSVAPDERSQGLGARLLERLLEECEIRIGHNSLRRPPQSISVSGRAKSMRAVVECHPSNERAIGLYEAAGFRRVQGPQGTRKNFYRGDERIPLAYRLRVGGTDAHVFERRSDLP</sequence>
<feature type="domain" description="N-acetyltransferase" evidence="2">
    <location>
        <begin position="734"/>
        <end position="948"/>
    </location>
</feature>
<organism evidence="3 4">
    <name type="scientific">Tilletia controversa</name>
    <name type="common">dwarf bunt fungus</name>
    <dbReference type="NCBI Taxonomy" id="13291"/>
    <lineage>
        <taxon>Eukaryota</taxon>
        <taxon>Fungi</taxon>
        <taxon>Dikarya</taxon>
        <taxon>Basidiomycota</taxon>
        <taxon>Ustilaginomycotina</taxon>
        <taxon>Exobasidiomycetes</taxon>
        <taxon>Tilletiales</taxon>
        <taxon>Tilletiaceae</taxon>
        <taxon>Tilletia</taxon>
    </lineage>
</organism>
<feature type="compositionally biased region" description="Basic and acidic residues" evidence="1">
    <location>
        <begin position="485"/>
        <end position="495"/>
    </location>
</feature>
<feature type="compositionally biased region" description="Polar residues" evidence="1">
    <location>
        <begin position="606"/>
        <end position="624"/>
    </location>
</feature>
<reference evidence="3" key="2">
    <citation type="journal article" date="2019" name="IMA Fungus">
        <title>Genome sequencing and comparison of five Tilletia species to identify candidate genes for the detection of regulated species infecting wheat.</title>
        <authorList>
            <person name="Nguyen H.D.T."/>
            <person name="Sultana T."/>
            <person name="Kesanakurti P."/>
            <person name="Hambleton S."/>
        </authorList>
    </citation>
    <scope>NUCLEOTIDE SEQUENCE</scope>
    <source>
        <strain evidence="3">DAOMC 236426</strain>
    </source>
</reference>
<feature type="region of interest" description="Disordered" evidence="1">
    <location>
        <begin position="477"/>
        <end position="519"/>
    </location>
</feature>
<feature type="compositionally biased region" description="Low complexity" evidence="1">
    <location>
        <begin position="105"/>
        <end position="114"/>
    </location>
</feature>
<dbReference type="InterPro" id="IPR000182">
    <property type="entry name" value="GNAT_dom"/>
</dbReference>
<dbReference type="AlphaFoldDB" id="A0A8X7N096"/>
<dbReference type="EMBL" id="LWDE02000021">
    <property type="protein sequence ID" value="KAE8255416.1"/>
    <property type="molecule type" value="Genomic_DNA"/>
</dbReference>
<feature type="compositionally biased region" description="Basic residues" evidence="1">
    <location>
        <begin position="412"/>
        <end position="423"/>
    </location>
</feature>
<feature type="compositionally biased region" description="Low complexity" evidence="1">
    <location>
        <begin position="679"/>
        <end position="696"/>
    </location>
</feature>
<feature type="compositionally biased region" description="Acidic residues" evidence="1">
    <location>
        <begin position="658"/>
        <end position="674"/>
    </location>
</feature>
<evidence type="ECO:0000313" key="4">
    <source>
        <dbReference type="Proteomes" id="UP000077684"/>
    </source>
</evidence>
<gene>
    <name evidence="3" type="ORF">A4X06_0g430</name>
</gene>
<dbReference type="Gene3D" id="3.40.630.30">
    <property type="match status" value="1"/>
</dbReference>
<comment type="caution">
    <text evidence="3">The sequence shown here is derived from an EMBL/GenBank/DDBJ whole genome shotgun (WGS) entry which is preliminary data.</text>
</comment>
<accession>A0A8X7N096</accession>